<dbReference type="Pfam" id="PF01585">
    <property type="entry name" value="G-patch"/>
    <property type="match status" value="1"/>
</dbReference>
<dbReference type="GO" id="GO:0003676">
    <property type="term" value="F:nucleic acid binding"/>
    <property type="evidence" value="ECO:0007669"/>
    <property type="project" value="InterPro"/>
</dbReference>
<sequence length="908" mass="101159">MGDTVLDAITSPESSSGNEEPRPSLSRPKSNRVLHNRRSPKGLRRKKRWKRRFASRLKQLSPLYLSSQDVNRTSAASYAALLEAHVQPSSTALAHPRVKDQVREAFRNLPRPSQVVPDLDAGSASDAGFGKDLKESHRRRVKSTEIIIQYLNRDGTQDPVPPWAHDINGLKRYTRYMFPPPEDQNIEAPRVLPAFLSKSYRGSLLRTYKVGARSRRTKNKGNPSKGITNFHDDLPCATSSDPGSVADYEYWATTTDSELEALSPPLIQQTKVLQSANSDLGKSNKELLQEVLAEHASDSSKTENSDSSTSSVPPASSQTPPEPVEELPRQEEGADHLSELFKMVEENPNTLFGAQTVPEEESIDIRREEKSTSEKENRSKKQVRIDHDSNLSPFDKERKKAEEFCNASVVGTRSINIQQVEILKMQTSVTGAKPVELADANMKTNGYDASSKSLRMMQKMGFKGRLGAKEDGILEPIKPRTTDGRLGLGLRSERDVQMGKPAAVFPSKFKGKNAHAPVVDPDKSPVIADDFAKPLAKRKSGPAGLTENAPHSIVDLDGSNHNKRLKRGAVLEVEKYASDQSYVDNGRRAVLIDMDALMRNSLERRLQAFRKLVESVEVLANDFDLSGFLEQQEQDLSDNDYIARLIKAAGLGPSDSLMTRLHDDLDAAYRSGSDPEWNGEVLRTLKQYCKTVSYGLLHRGSRGRMNREMTSLGTAHQFLNRSRVTVKNEDEWPYIMTWQDLLCRIGVRAQQAVLLVRVQQWTSQTCLGGVVASSVLGARSLLLSEADSSVSMELFECNPRCEIISAEVGRNHERLFAQICEKEGGMFTKRNVLALYSSDGLWYAGREEFGGTHGVGKACESSLIAFFGYGKREWVQNDCVLELSKEHYHKMRDARFAGILDPADVEDL</sequence>
<dbReference type="PROSITE" id="PS50174">
    <property type="entry name" value="G_PATCH"/>
    <property type="match status" value="1"/>
</dbReference>
<feature type="region of interest" description="Disordered" evidence="1">
    <location>
        <begin position="538"/>
        <end position="559"/>
    </location>
</feature>
<feature type="region of interest" description="Disordered" evidence="1">
    <location>
        <begin position="113"/>
        <end position="135"/>
    </location>
</feature>
<dbReference type="OrthoDB" id="786951at2759"/>
<proteinExistence type="predicted"/>
<evidence type="ECO:0000256" key="1">
    <source>
        <dbReference type="SAM" id="MobiDB-lite"/>
    </source>
</evidence>
<keyword evidence="4" id="KW-1185">Reference proteome</keyword>
<feature type="compositionally biased region" description="Basic and acidic residues" evidence="1">
    <location>
        <begin position="294"/>
        <end position="304"/>
    </location>
</feature>
<gene>
    <name evidence="3" type="ORF">CHC_T00003184001</name>
</gene>
<evidence type="ECO:0000259" key="2">
    <source>
        <dbReference type="PROSITE" id="PS50174"/>
    </source>
</evidence>
<feature type="region of interest" description="Disordered" evidence="1">
    <location>
        <begin position="212"/>
        <end position="238"/>
    </location>
</feature>
<feature type="compositionally biased region" description="Basic residues" evidence="1">
    <location>
        <begin position="29"/>
        <end position="49"/>
    </location>
</feature>
<dbReference type="GeneID" id="17322081"/>
<accession>R7QAR8</accession>
<dbReference type="Proteomes" id="UP000012073">
    <property type="component" value="Unassembled WGS sequence"/>
</dbReference>
<organism evidence="3 4">
    <name type="scientific">Chondrus crispus</name>
    <name type="common">Carrageen Irish moss</name>
    <name type="synonym">Polymorpha crispa</name>
    <dbReference type="NCBI Taxonomy" id="2769"/>
    <lineage>
        <taxon>Eukaryota</taxon>
        <taxon>Rhodophyta</taxon>
        <taxon>Florideophyceae</taxon>
        <taxon>Rhodymeniophycidae</taxon>
        <taxon>Gigartinales</taxon>
        <taxon>Gigartinaceae</taxon>
        <taxon>Chondrus</taxon>
    </lineage>
</organism>
<dbReference type="EMBL" id="HG001696">
    <property type="protein sequence ID" value="CDF34550.1"/>
    <property type="molecule type" value="Genomic_DNA"/>
</dbReference>
<feature type="compositionally biased region" description="Basic and acidic residues" evidence="1">
    <location>
        <begin position="363"/>
        <end position="392"/>
    </location>
</feature>
<protein>
    <recommendedName>
        <fullName evidence="2">G-patch domain-containing protein</fullName>
    </recommendedName>
</protein>
<dbReference type="Gramene" id="CDF34550">
    <property type="protein sequence ID" value="CDF34550"/>
    <property type="gene ID" value="CHC_T00003184001"/>
</dbReference>
<evidence type="ECO:0000313" key="4">
    <source>
        <dbReference type="Proteomes" id="UP000012073"/>
    </source>
</evidence>
<dbReference type="KEGG" id="ccp:CHC_T00003184001"/>
<feature type="region of interest" description="Disordered" evidence="1">
    <location>
        <begin position="294"/>
        <end position="332"/>
    </location>
</feature>
<feature type="region of interest" description="Disordered" evidence="1">
    <location>
        <begin position="1"/>
        <end position="49"/>
    </location>
</feature>
<reference evidence="4" key="1">
    <citation type="journal article" date="2013" name="Proc. Natl. Acad. Sci. U.S.A.">
        <title>Genome structure and metabolic features in the red seaweed Chondrus crispus shed light on evolution of the Archaeplastida.</title>
        <authorList>
            <person name="Collen J."/>
            <person name="Porcel B."/>
            <person name="Carre W."/>
            <person name="Ball S.G."/>
            <person name="Chaparro C."/>
            <person name="Tonon T."/>
            <person name="Barbeyron T."/>
            <person name="Michel G."/>
            <person name="Noel B."/>
            <person name="Valentin K."/>
            <person name="Elias M."/>
            <person name="Artiguenave F."/>
            <person name="Arun A."/>
            <person name="Aury J.M."/>
            <person name="Barbosa-Neto J.F."/>
            <person name="Bothwell J.H."/>
            <person name="Bouget F.Y."/>
            <person name="Brillet L."/>
            <person name="Cabello-Hurtado F."/>
            <person name="Capella-Gutierrez S."/>
            <person name="Charrier B."/>
            <person name="Cladiere L."/>
            <person name="Cock J.M."/>
            <person name="Coelho S.M."/>
            <person name="Colleoni C."/>
            <person name="Czjzek M."/>
            <person name="Da Silva C."/>
            <person name="Delage L."/>
            <person name="Denoeud F."/>
            <person name="Deschamps P."/>
            <person name="Dittami S.M."/>
            <person name="Gabaldon T."/>
            <person name="Gachon C.M."/>
            <person name="Groisillier A."/>
            <person name="Herve C."/>
            <person name="Jabbari K."/>
            <person name="Katinka M."/>
            <person name="Kloareg B."/>
            <person name="Kowalczyk N."/>
            <person name="Labadie K."/>
            <person name="Leblanc C."/>
            <person name="Lopez P.J."/>
            <person name="McLachlan D.H."/>
            <person name="Meslet-Cladiere L."/>
            <person name="Moustafa A."/>
            <person name="Nehr Z."/>
            <person name="Nyvall Collen P."/>
            <person name="Panaud O."/>
            <person name="Partensky F."/>
            <person name="Poulain J."/>
            <person name="Rensing S.A."/>
            <person name="Rousvoal S."/>
            <person name="Samson G."/>
            <person name="Symeonidi A."/>
            <person name="Weissenbach J."/>
            <person name="Zambounis A."/>
            <person name="Wincker P."/>
            <person name="Boyen C."/>
        </authorList>
    </citation>
    <scope>NUCLEOTIDE SEQUENCE [LARGE SCALE GENOMIC DNA]</scope>
    <source>
        <strain evidence="4">cv. Stackhouse</strain>
    </source>
</reference>
<dbReference type="RefSeq" id="XP_005714369.1">
    <property type="nucleotide sequence ID" value="XM_005714312.1"/>
</dbReference>
<feature type="domain" description="G-patch" evidence="2">
    <location>
        <begin position="449"/>
        <end position="493"/>
    </location>
</feature>
<feature type="region of interest" description="Disordered" evidence="1">
    <location>
        <begin position="350"/>
        <end position="392"/>
    </location>
</feature>
<dbReference type="AlphaFoldDB" id="R7QAR8"/>
<dbReference type="SMART" id="SM00443">
    <property type="entry name" value="G_patch"/>
    <property type="match status" value="1"/>
</dbReference>
<evidence type="ECO:0000313" key="3">
    <source>
        <dbReference type="EMBL" id="CDF34550.1"/>
    </source>
</evidence>
<name>R7QAR8_CHOCR</name>
<feature type="compositionally biased region" description="Low complexity" evidence="1">
    <location>
        <begin position="305"/>
        <end position="319"/>
    </location>
</feature>
<dbReference type="InterPro" id="IPR000467">
    <property type="entry name" value="G_patch_dom"/>
</dbReference>